<reference evidence="2" key="1">
    <citation type="submission" date="2022-04" db="EMBL/GenBank/DDBJ databases">
        <authorList>
            <person name="Forde T."/>
        </authorList>
    </citation>
    <scope>NUCLEOTIDE SEQUENCE</scope>
    <source>
        <strain evidence="2">A18Y016a</strain>
        <strain evidence="1">A18Y020d</strain>
    </source>
</reference>
<dbReference type="EMBL" id="OW659477">
    <property type="protein sequence ID" value="CAH2761994.1"/>
    <property type="molecule type" value="Genomic_DNA"/>
</dbReference>
<evidence type="ECO:0000313" key="3">
    <source>
        <dbReference type="Proteomes" id="UP001154095"/>
    </source>
</evidence>
<accession>A0AAU9VIK0</accession>
<evidence type="ECO:0000313" key="1">
    <source>
        <dbReference type="EMBL" id="CAH2761983.1"/>
    </source>
</evidence>
<dbReference type="AlphaFoldDB" id="A0AAU9VIK0"/>
<dbReference type="Proteomes" id="UP001154111">
    <property type="component" value="Chromosome"/>
</dbReference>
<organism evidence="2 4">
    <name type="scientific">Erysipelothrix amsterdamensis</name>
    <dbReference type="NCBI Taxonomy" id="2929157"/>
    <lineage>
        <taxon>Bacteria</taxon>
        <taxon>Bacillati</taxon>
        <taxon>Bacillota</taxon>
        <taxon>Erysipelotrichia</taxon>
        <taxon>Erysipelotrichales</taxon>
        <taxon>Erysipelotrichaceae</taxon>
        <taxon>Erysipelothrix</taxon>
    </lineage>
</organism>
<dbReference type="RefSeq" id="WP_254006328.1">
    <property type="nucleotide sequence ID" value="NZ_OW659477.1"/>
</dbReference>
<evidence type="ECO:0000313" key="2">
    <source>
        <dbReference type="EMBL" id="CAH2761994.1"/>
    </source>
</evidence>
<evidence type="ECO:0000313" key="4">
    <source>
        <dbReference type="Proteomes" id="UP001154111"/>
    </source>
</evidence>
<sequence length="128" mass="14817">MKRIDFIKNMNAKEIHQDKSSFVLKHSENLFQTCYCQDDDVTAVQLFATVCVSKDSIKQIKHTESILKVFKSVLSLLCEYDDDDIRLVMNRLGFFDLSFKFGKEMSLYDYLLKAEVVNGLFIVTIAEV</sequence>
<gene>
    <name evidence="2" type="ORF">ERYAMS2_00986</name>
    <name evidence="1" type="ORF">ERYAMS_00692</name>
</gene>
<protein>
    <submittedName>
        <fullName evidence="2">Uncharacterized protein</fullName>
    </submittedName>
</protein>
<dbReference type="EMBL" id="OW659496">
    <property type="protein sequence ID" value="CAH2761983.1"/>
    <property type="molecule type" value="Genomic_DNA"/>
</dbReference>
<name>A0AAU9VIK0_9FIRM</name>
<keyword evidence="3" id="KW-1185">Reference proteome</keyword>
<proteinExistence type="predicted"/>
<dbReference type="Proteomes" id="UP001154095">
    <property type="component" value="Chromosome"/>
</dbReference>